<dbReference type="Pfam" id="PF00027">
    <property type="entry name" value="cNMP_binding"/>
    <property type="match status" value="1"/>
</dbReference>
<name>A0ABR5SDH7_9BACT</name>
<feature type="domain" description="Cyclic nucleotide-binding" evidence="1">
    <location>
        <begin position="7"/>
        <end position="119"/>
    </location>
</feature>
<keyword evidence="3" id="KW-1185">Reference proteome</keyword>
<proteinExistence type="predicted"/>
<dbReference type="PANTHER" id="PTHR24567">
    <property type="entry name" value="CRP FAMILY TRANSCRIPTIONAL REGULATORY PROTEIN"/>
    <property type="match status" value="1"/>
</dbReference>
<dbReference type="SMART" id="SM00100">
    <property type="entry name" value="cNMP"/>
    <property type="match status" value="1"/>
</dbReference>
<dbReference type="InterPro" id="IPR000595">
    <property type="entry name" value="cNMP-bd_dom"/>
</dbReference>
<dbReference type="SUPFAM" id="SSF51206">
    <property type="entry name" value="cAMP-binding domain-like"/>
    <property type="match status" value="1"/>
</dbReference>
<gene>
    <name evidence="2" type="ORF">ASN18_2275</name>
</gene>
<dbReference type="InterPro" id="IPR050397">
    <property type="entry name" value="Env_Response_Regulators"/>
</dbReference>
<reference evidence="2 3" key="1">
    <citation type="submission" date="2015-11" db="EMBL/GenBank/DDBJ databases">
        <authorList>
            <person name="Lin W."/>
        </authorList>
    </citation>
    <scope>NUCLEOTIDE SEQUENCE [LARGE SCALE GENOMIC DNA]</scope>
    <source>
        <strain evidence="2 3">HCH-1</strain>
    </source>
</reference>
<dbReference type="CDD" id="cd00038">
    <property type="entry name" value="CAP_ED"/>
    <property type="match status" value="1"/>
</dbReference>
<organism evidence="2 3">
    <name type="scientific">Candidatus Magnetominusculus xianensis</name>
    <dbReference type="NCBI Taxonomy" id="1748249"/>
    <lineage>
        <taxon>Bacteria</taxon>
        <taxon>Pseudomonadati</taxon>
        <taxon>Nitrospirota</taxon>
        <taxon>Nitrospiria</taxon>
        <taxon>Nitrospirales</taxon>
        <taxon>Nitrospiraceae</taxon>
        <taxon>Candidatus Magnetominusculus</taxon>
    </lineage>
</organism>
<accession>A0ABR5SDH7</accession>
<evidence type="ECO:0000313" key="2">
    <source>
        <dbReference type="EMBL" id="KWT83001.1"/>
    </source>
</evidence>
<sequence length="156" mass="17159">MSTMVKILEILSDEDIQWLLSMGMEEQLEPEAVLIREGEFTEAVYIVLEGLLGVFVSAGGYKQVAAIGAGEIIGEMSYLENEPTSATVIAVEPSIVLSISKDAIDDRISADPTFGNRLYRGIGVAISQRLRRTMGRIEFMLMQLEIAKKYPAESPD</sequence>
<evidence type="ECO:0000313" key="3">
    <source>
        <dbReference type="Proteomes" id="UP000060487"/>
    </source>
</evidence>
<evidence type="ECO:0000259" key="1">
    <source>
        <dbReference type="PROSITE" id="PS50042"/>
    </source>
</evidence>
<protein>
    <submittedName>
        <fullName evidence="2">Cyclic nucleotide-binding protein</fullName>
    </submittedName>
</protein>
<dbReference type="InterPro" id="IPR014710">
    <property type="entry name" value="RmlC-like_jellyroll"/>
</dbReference>
<dbReference type="Gene3D" id="2.60.120.10">
    <property type="entry name" value="Jelly Rolls"/>
    <property type="match status" value="1"/>
</dbReference>
<dbReference type="PANTHER" id="PTHR24567:SF74">
    <property type="entry name" value="HTH-TYPE TRANSCRIPTIONAL REGULATOR ARCR"/>
    <property type="match status" value="1"/>
</dbReference>
<dbReference type="EMBL" id="LNQR01000080">
    <property type="protein sequence ID" value="KWT83001.1"/>
    <property type="molecule type" value="Genomic_DNA"/>
</dbReference>
<comment type="caution">
    <text evidence="2">The sequence shown here is derived from an EMBL/GenBank/DDBJ whole genome shotgun (WGS) entry which is preliminary data.</text>
</comment>
<dbReference type="PROSITE" id="PS50042">
    <property type="entry name" value="CNMP_BINDING_3"/>
    <property type="match status" value="1"/>
</dbReference>
<dbReference type="Proteomes" id="UP000060487">
    <property type="component" value="Unassembled WGS sequence"/>
</dbReference>
<dbReference type="InterPro" id="IPR018490">
    <property type="entry name" value="cNMP-bd_dom_sf"/>
</dbReference>
<dbReference type="RefSeq" id="WP_085052876.1">
    <property type="nucleotide sequence ID" value="NZ_LNQR01000080.1"/>
</dbReference>